<dbReference type="InterPro" id="IPR036890">
    <property type="entry name" value="HATPase_C_sf"/>
</dbReference>
<evidence type="ECO:0000313" key="2">
    <source>
        <dbReference type="EMBL" id="MBC3538942.1"/>
    </source>
</evidence>
<gene>
    <name evidence="2" type="ORF">H7U12_04565</name>
</gene>
<dbReference type="InterPro" id="IPR003594">
    <property type="entry name" value="HATPase_dom"/>
</dbReference>
<organism evidence="2 3">
    <name type="scientific">Rufibacter sediminis</name>
    <dbReference type="NCBI Taxonomy" id="2762756"/>
    <lineage>
        <taxon>Bacteria</taxon>
        <taxon>Pseudomonadati</taxon>
        <taxon>Bacteroidota</taxon>
        <taxon>Cytophagia</taxon>
        <taxon>Cytophagales</taxon>
        <taxon>Hymenobacteraceae</taxon>
        <taxon>Rufibacter</taxon>
    </lineage>
</organism>
<evidence type="ECO:0000259" key="1">
    <source>
        <dbReference type="Pfam" id="PF02518"/>
    </source>
</evidence>
<proteinExistence type="predicted"/>
<protein>
    <recommendedName>
        <fullName evidence="1">Histidine kinase/HSP90-like ATPase domain-containing protein</fullName>
    </recommendedName>
</protein>
<evidence type="ECO:0000313" key="3">
    <source>
        <dbReference type="Proteomes" id="UP000659698"/>
    </source>
</evidence>
<sequence length="34" mass="3935">MSIIKTIVEWHGGRIRFESEEGKGSTLYIELPKE</sequence>
<dbReference type="Pfam" id="PF02518">
    <property type="entry name" value="HATPase_c"/>
    <property type="match status" value="1"/>
</dbReference>
<dbReference type="EMBL" id="JACOAF010000011">
    <property type="protein sequence ID" value="MBC3538942.1"/>
    <property type="molecule type" value="Genomic_DNA"/>
</dbReference>
<reference evidence="2 3" key="1">
    <citation type="journal article" date="2019" name="Int. J. Syst. Evol. Microbiol.">
        <title>Rufibacter sediminis sp. nov., isolated from freshwater lake sediment.</title>
        <authorList>
            <person name="Qu J.H."/>
            <person name="Zhang L.J."/>
            <person name="Fu Y.H."/>
            <person name="Li H.F."/>
        </authorList>
    </citation>
    <scope>NUCLEOTIDE SEQUENCE [LARGE SCALE GENOMIC DNA]</scope>
    <source>
        <strain evidence="2 3">H-1</strain>
    </source>
</reference>
<accession>A0ABR6VPU8</accession>
<comment type="caution">
    <text evidence="2">The sequence shown here is derived from an EMBL/GenBank/DDBJ whole genome shotgun (WGS) entry which is preliminary data.</text>
</comment>
<name>A0ABR6VPU8_9BACT</name>
<keyword evidence="3" id="KW-1185">Reference proteome</keyword>
<dbReference type="RefSeq" id="WP_186633627.1">
    <property type="nucleotide sequence ID" value="NZ_JACOAF010000011.1"/>
</dbReference>
<feature type="domain" description="Histidine kinase/HSP90-like ATPase" evidence="1">
    <location>
        <begin position="1"/>
        <end position="33"/>
    </location>
</feature>
<dbReference type="SUPFAM" id="SSF55874">
    <property type="entry name" value="ATPase domain of HSP90 chaperone/DNA topoisomerase II/histidine kinase"/>
    <property type="match status" value="1"/>
</dbReference>
<dbReference type="Gene3D" id="3.30.565.10">
    <property type="entry name" value="Histidine kinase-like ATPase, C-terminal domain"/>
    <property type="match status" value="1"/>
</dbReference>
<dbReference type="Proteomes" id="UP000659698">
    <property type="component" value="Unassembled WGS sequence"/>
</dbReference>